<dbReference type="GO" id="GO:0005615">
    <property type="term" value="C:extracellular space"/>
    <property type="evidence" value="ECO:0007669"/>
    <property type="project" value="TreeGrafter"/>
</dbReference>
<dbReference type="InterPro" id="IPR016186">
    <property type="entry name" value="C-type_lectin-like/link_sf"/>
</dbReference>
<reference evidence="7 8" key="1">
    <citation type="submission" date="2024-04" db="EMBL/GenBank/DDBJ databases">
        <authorList>
            <consortium name="Genoscope - CEA"/>
            <person name="William W."/>
        </authorList>
    </citation>
    <scope>NUCLEOTIDE SEQUENCE [LARGE SCALE GENOMIC DNA]</scope>
</reference>
<dbReference type="CDD" id="cd00037">
    <property type="entry name" value="CLECT"/>
    <property type="match status" value="1"/>
</dbReference>
<dbReference type="PANTHER" id="PTHR22799">
    <property type="entry name" value="TETRANECTIN-RELATED"/>
    <property type="match status" value="1"/>
</dbReference>
<dbReference type="InterPro" id="IPR051663">
    <property type="entry name" value="CLec_Tetranectin-domain"/>
</dbReference>
<dbReference type="AlphaFoldDB" id="A0AAV2I572"/>
<dbReference type="PANTHER" id="PTHR22799:SF1">
    <property type="entry name" value="C-TYPE LECTIN DOMAIN FAMILY 11 MEMBER A"/>
    <property type="match status" value="1"/>
</dbReference>
<protein>
    <recommendedName>
        <fullName evidence="6">C-type lectin domain-containing protein</fullName>
    </recommendedName>
</protein>
<accession>A0AAV2I572</accession>
<dbReference type="InterPro" id="IPR001304">
    <property type="entry name" value="C-type_lectin-like"/>
</dbReference>
<evidence type="ECO:0000256" key="5">
    <source>
        <dbReference type="SAM" id="SignalP"/>
    </source>
</evidence>
<keyword evidence="3 5" id="KW-0732">Signal</keyword>
<feature type="chain" id="PRO_5043539342" description="C-type lectin domain-containing protein" evidence="5">
    <location>
        <begin position="23"/>
        <end position="346"/>
    </location>
</feature>
<comment type="caution">
    <text evidence="7">The sequence shown here is derived from an EMBL/GenBank/DDBJ whole genome shotgun (WGS) entry which is preliminary data.</text>
</comment>
<evidence type="ECO:0000313" key="8">
    <source>
        <dbReference type="Proteomes" id="UP001497497"/>
    </source>
</evidence>
<comment type="subcellular location">
    <subcellularLocation>
        <location evidence="1">Secreted</location>
    </subcellularLocation>
</comment>
<dbReference type="Proteomes" id="UP001497497">
    <property type="component" value="Unassembled WGS sequence"/>
</dbReference>
<feature type="domain" description="C-type lectin" evidence="6">
    <location>
        <begin position="214"/>
        <end position="319"/>
    </location>
</feature>
<keyword evidence="8" id="KW-1185">Reference proteome</keyword>
<dbReference type="EMBL" id="CAXITT010000359">
    <property type="protein sequence ID" value="CAL1539863.1"/>
    <property type="molecule type" value="Genomic_DNA"/>
</dbReference>
<evidence type="ECO:0000256" key="3">
    <source>
        <dbReference type="ARBA" id="ARBA00022729"/>
    </source>
</evidence>
<evidence type="ECO:0000256" key="1">
    <source>
        <dbReference type="ARBA" id="ARBA00004613"/>
    </source>
</evidence>
<dbReference type="GO" id="GO:0030246">
    <property type="term" value="F:carbohydrate binding"/>
    <property type="evidence" value="ECO:0007669"/>
    <property type="project" value="UniProtKB-KW"/>
</dbReference>
<evidence type="ECO:0000256" key="2">
    <source>
        <dbReference type="ARBA" id="ARBA00022525"/>
    </source>
</evidence>
<dbReference type="Gene3D" id="3.10.100.10">
    <property type="entry name" value="Mannose-Binding Protein A, subunit A"/>
    <property type="match status" value="1"/>
</dbReference>
<proteinExistence type="predicted"/>
<dbReference type="SUPFAM" id="SSF56436">
    <property type="entry name" value="C-type lectin-like"/>
    <property type="match status" value="1"/>
</dbReference>
<keyword evidence="4" id="KW-0430">Lectin</keyword>
<evidence type="ECO:0000313" key="7">
    <source>
        <dbReference type="EMBL" id="CAL1539863.1"/>
    </source>
</evidence>
<evidence type="ECO:0000259" key="6">
    <source>
        <dbReference type="PROSITE" id="PS50041"/>
    </source>
</evidence>
<name>A0AAV2I572_LYMST</name>
<feature type="signal peptide" evidence="5">
    <location>
        <begin position="1"/>
        <end position="22"/>
    </location>
</feature>
<gene>
    <name evidence="7" type="ORF">GSLYS_00013596001</name>
</gene>
<evidence type="ECO:0000256" key="4">
    <source>
        <dbReference type="ARBA" id="ARBA00022734"/>
    </source>
</evidence>
<dbReference type="SMART" id="SM00034">
    <property type="entry name" value="CLECT"/>
    <property type="match status" value="1"/>
</dbReference>
<dbReference type="InterPro" id="IPR016187">
    <property type="entry name" value="CTDL_fold"/>
</dbReference>
<keyword evidence="2" id="KW-0964">Secreted</keyword>
<organism evidence="7 8">
    <name type="scientific">Lymnaea stagnalis</name>
    <name type="common">Great pond snail</name>
    <name type="synonym">Helix stagnalis</name>
    <dbReference type="NCBI Taxonomy" id="6523"/>
    <lineage>
        <taxon>Eukaryota</taxon>
        <taxon>Metazoa</taxon>
        <taxon>Spiralia</taxon>
        <taxon>Lophotrochozoa</taxon>
        <taxon>Mollusca</taxon>
        <taxon>Gastropoda</taxon>
        <taxon>Heterobranchia</taxon>
        <taxon>Euthyneura</taxon>
        <taxon>Panpulmonata</taxon>
        <taxon>Hygrophila</taxon>
        <taxon>Lymnaeoidea</taxon>
        <taxon>Lymnaeidae</taxon>
        <taxon>Lymnaea</taxon>
    </lineage>
</organism>
<dbReference type="GO" id="GO:0008083">
    <property type="term" value="F:growth factor activity"/>
    <property type="evidence" value="ECO:0007669"/>
    <property type="project" value="TreeGrafter"/>
</dbReference>
<dbReference type="Pfam" id="PF00059">
    <property type="entry name" value="Lectin_C"/>
    <property type="match status" value="1"/>
</dbReference>
<dbReference type="PROSITE" id="PS50041">
    <property type="entry name" value="C_TYPE_LECTIN_2"/>
    <property type="match status" value="1"/>
</dbReference>
<sequence>MYSSRYFLLLFVTAALPRLFVSDVNITLTPDHVDEGYTETFTATCSSSLTLGTLVRLTLSRANDSSAAFKDLAFLNEMSSNPSVTAPTTTENFTATGNYNLSGPSQLQVEWKHPTEVQKGVYKCTAAGLDNLGHIYQEDDAKILAVVTQGPNQILDKIKQMDAMLKSFDAKMAEMENRMFDLVTNVTTMSDENRANTEQLDHLKSMFFVDSITFNNSEYFLSRDNFGSANVSATICAIYGGYLVEFDGPDEFEAVKNFIQNFTEFYYVYVGGSDLKHKDQWTYESTGQNMTWSNWYPSEPDSDPADAHCIKIYQIFDWEMVDTECFSHDIEYRFICEVPLTKALAG</sequence>